<accession>A0A6V7W9L9</accession>
<evidence type="ECO:0000313" key="1">
    <source>
        <dbReference type="EMBL" id="CAD2183893.1"/>
    </source>
</evidence>
<dbReference type="Proteomes" id="UP000580250">
    <property type="component" value="Unassembled WGS sequence"/>
</dbReference>
<name>A0A6V7W9L9_MELEN</name>
<organism evidence="1 2">
    <name type="scientific">Meloidogyne enterolobii</name>
    <name type="common">Root-knot nematode worm</name>
    <name type="synonym">Meloidogyne mayaguensis</name>
    <dbReference type="NCBI Taxonomy" id="390850"/>
    <lineage>
        <taxon>Eukaryota</taxon>
        <taxon>Metazoa</taxon>
        <taxon>Ecdysozoa</taxon>
        <taxon>Nematoda</taxon>
        <taxon>Chromadorea</taxon>
        <taxon>Rhabditida</taxon>
        <taxon>Tylenchina</taxon>
        <taxon>Tylenchomorpha</taxon>
        <taxon>Tylenchoidea</taxon>
        <taxon>Meloidogynidae</taxon>
        <taxon>Meloidogyninae</taxon>
        <taxon>Meloidogyne</taxon>
    </lineage>
</organism>
<evidence type="ECO:0000313" key="2">
    <source>
        <dbReference type="Proteomes" id="UP000580250"/>
    </source>
</evidence>
<sequence>MHQFGLVPEFFHNHPRTPSRDFLLFFKFRMFNLIFNLISDAAIRSLILKSTIRNCTPH</sequence>
<comment type="caution">
    <text evidence="1">The sequence shown here is derived from an EMBL/GenBank/DDBJ whole genome shotgun (WGS) entry which is preliminary data.</text>
</comment>
<dbReference type="AlphaFoldDB" id="A0A6V7W9L9"/>
<reference evidence="1 2" key="1">
    <citation type="submission" date="2020-08" db="EMBL/GenBank/DDBJ databases">
        <authorList>
            <person name="Koutsovoulos G."/>
            <person name="Danchin GJ E."/>
        </authorList>
    </citation>
    <scope>NUCLEOTIDE SEQUENCE [LARGE SCALE GENOMIC DNA]</scope>
</reference>
<protein>
    <submittedName>
        <fullName evidence="1">Uncharacterized protein</fullName>
    </submittedName>
</protein>
<dbReference type="EMBL" id="CAJEWN010000483">
    <property type="protein sequence ID" value="CAD2183893.1"/>
    <property type="molecule type" value="Genomic_DNA"/>
</dbReference>
<gene>
    <name evidence="1" type="ORF">MENT_LOCUS36214</name>
</gene>
<proteinExistence type="predicted"/>